<proteinExistence type="predicted"/>
<organism evidence="1 2">
    <name type="scientific">Aphanizomenon flos-aquae WA102</name>
    <dbReference type="NCBI Taxonomy" id="1710896"/>
    <lineage>
        <taxon>Bacteria</taxon>
        <taxon>Bacillati</taxon>
        <taxon>Cyanobacteriota</taxon>
        <taxon>Cyanophyceae</taxon>
        <taxon>Nostocales</taxon>
        <taxon>Aphanizomenonaceae</taxon>
        <taxon>Aphanizomenon</taxon>
    </lineage>
</organism>
<evidence type="ECO:0000313" key="2">
    <source>
        <dbReference type="Proteomes" id="UP000092093"/>
    </source>
</evidence>
<reference evidence="1 2" key="1">
    <citation type="submission" date="2015-09" db="EMBL/GenBank/DDBJ databases">
        <title>Aphanizomenon flos-aquae WA102.</title>
        <authorList>
            <person name="Driscoll C."/>
        </authorList>
    </citation>
    <scope>NUCLEOTIDE SEQUENCE [LARGE SCALE GENOMIC DNA]</scope>
    <source>
        <strain evidence="1">WA102</strain>
    </source>
</reference>
<dbReference type="EMBL" id="LJOW01000022">
    <property type="protein sequence ID" value="OBQ44428.1"/>
    <property type="molecule type" value="Genomic_DNA"/>
</dbReference>
<protein>
    <submittedName>
        <fullName evidence="1">Uncharacterized protein</fullName>
    </submittedName>
</protein>
<dbReference type="AlphaFoldDB" id="A0A1B7X4Y9"/>
<dbReference type="Proteomes" id="UP000092093">
    <property type="component" value="Unassembled WGS sequence"/>
</dbReference>
<gene>
    <name evidence="1" type="ORF">AN484_07030</name>
</gene>
<name>A0A1B7X4Y9_APHFL</name>
<evidence type="ECO:0000313" key="1">
    <source>
        <dbReference type="EMBL" id="OBQ44428.1"/>
    </source>
</evidence>
<accession>A0A1B7X4Y9</accession>
<comment type="caution">
    <text evidence="1">The sequence shown here is derived from an EMBL/GenBank/DDBJ whole genome shotgun (WGS) entry which is preliminary data.</text>
</comment>
<sequence length="73" mass="7864">MNKQQWIKSQSQALNITTLVAGGIMSSETAQALGALMAETEPDPNWQPTVKVPMYVAAGFTELTLDEVVDALI</sequence>